<comment type="caution">
    <text evidence="3">The sequence shown here is derived from an EMBL/GenBank/DDBJ whole genome shotgun (WGS) entry which is preliminary data.</text>
</comment>
<dbReference type="GO" id="GO:0003713">
    <property type="term" value="F:transcription coactivator activity"/>
    <property type="evidence" value="ECO:0007669"/>
    <property type="project" value="TreeGrafter"/>
</dbReference>
<accession>A0A2P6VSJ4</accession>
<dbReference type="GO" id="GO:0016592">
    <property type="term" value="C:mediator complex"/>
    <property type="evidence" value="ECO:0007669"/>
    <property type="project" value="TreeGrafter"/>
</dbReference>
<gene>
    <name evidence="3" type="primary">g665</name>
    <name evidence="3" type="ORF">C2E20_0665</name>
</gene>
<sequence length="705" mass="75385">MRAGNSWREELAKLAAASQANSPRIAAARPTGVTAPDAEQWLLGGFGSLFRRISEQLLPAVGAGSANAAAGKAPHAAATPAAAATTPAAGAADGVELQLVVPESSGTSVGQGAGTAAARAAADSPAHLIAAAPPAFLWEASPEVQHATENAAGDGSTAGRAAAPGGLLPTETLQQAEEQQQEQLPQSQHQQIVQQADQKQQQQADQQCQEVEEQADHQQQRQDDHAAQPTAPQPPQPCMLQAEPSALSSAPSDARYSPDDAPAETAPTTSGGSGGSWQRDREEGGVRRSLAHPIFELQPGEVVEQQQRRRQAAGTITGLRAALAARWRPDPEGSPAAKAWSVSPAHIQIDMVAAGSSDESQPPISSSAGLRPPAGGAPPPADEWQRQVMQRWEHFRVQQQLHAQQQHVQQPEVEQQAQQQAQQQPSSRERESPRFGLLLEKFEQLDLSRARRAVCTELKKERKEAAAAAPRRSLLGRVRRSLSLKADHSRKLRRALEQERVLLLCLGRLPYNPDQPLHWELWQAVCRAYEGLGAAMQQQQQLQASDASAAWQLLGFSVANPAAELGDTGVLSLLLLLLLAERAPQLAARLLSASQGISPERPGCDTARPGFPPAAAAVEAATWMLRTLRSDELAIEMLRLESAVAAAECFWLGSLSCFLEEWAQAGPQQQQQLPPPLRMRALLVLAEESVWLDIGAAVQRGEGTR</sequence>
<feature type="domain" description="ELMO" evidence="2">
    <location>
        <begin position="517"/>
        <end position="690"/>
    </location>
</feature>
<feature type="region of interest" description="Disordered" evidence="1">
    <location>
        <begin position="354"/>
        <end position="382"/>
    </location>
</feature>
<dbReference type="PANTHER" id="PTHR46007">
    <property type="entry name" value="MEDIATOR OF RNA POLYMERASE II TRANSCRIPTION SUBUNIT 12"/>
    <property type="match status" value="1"/>
</dbReference>
<evidence type="ECO:0000259" key="2">
    <source>
        <dbReference type="PROSITE" id="PS51335"/>
    </source>
</evidence>
<dbReference type="AlphaFoldDB" id="A0A2P6VSJ4"/>
<feature type="region of interest" description="Disordered" evidence="1">
    <location>
        <begin position="398"/>
        <end position="432"/>
    </location>
</feature>
<dbReference type="OrthoDB" id="10688454at2759"/>
<feature type="compositionally biased region" description="Basic and acidic residues" evidence="1">
    <location>
        <begin position="214"/>
        <end position="226"/>
    </location>
</feature>
<dbReference type="Pfam" id="PF04727">
    <property type="entry name" value="ELMO_CED12"/>
    <property type="match status" value="1"/>
</dbReference>
<feature type="compositionally biased region" description="Low complexity" evidence="1">
    <location>
        <begin position="398"/>
        <end position="425"/>
    </location>
</feature>
<dbReference type="EMBL" id="LHPF02000001">
    <property type="protein sequence ID" value="PSC77020.1"/>
    <property type="molecule type" value="Genomic_DNA"/>
</dbReference>
<dbReference type="Proteomes" id="UP000239649">
    <property type="component" value="Unassembled WGS sequence"/>
</dbReference>
<dbReference type="InterPro" id="IPR051647">
    <property type="entry name" value="Mediator_comp_sub12"/>
</dbReference>
<dbReference type="PROSITE" id="PS51335">
    <property type="entry name" value="ELMO"/>
    <property type="match status" value="1"/>
</dbReference>
<feature type="region of interest" description="Disordered" evidence="1">
    <location>
        <begin position="175"/>
        <end position="286"/>
    </location>
</feature>
<feature type="compositionally biased region" description="Low complexity" evidence="1">
    <location>
        <begin position="175"/>
        <end position="209"/>
    </location>
</feature>
<dbReference type="PANTHER" id="PTHR46007:SF8">
    <property type="entry name" value="C2H2-TYPE DOMAIN-CONTAINING PROTEIN"/>
    <property type="match status" value="1"/>
</dbReference>
<dbReference type="GO" id="GO:0045944">
    <property type="term" value="P:positive regulation of transcription by RNA polymerase II"/>
    <property type="evidence" value="ECO:0007669"/>
    <property type="project" value="TreeGrafter"/>
</dbReference>
<reference evidence="3 4" key="1">
    <citation type="journal article" date="2018" name="Plant J.">
        <title>Genome sequences of Chlorella sorokiniana UTEX 1602 and Micractinium conductrix SAG 241.80: implications to maltose excretion by a green alga.</title>
        <authorList>
            <person name="Arriola M.B."/>
            <person name="Velmurugan N."/>
            <person name="Zhang Y."/>
            <person name="Plunkett M.H."/>
            <person name="Hondzo H."/>
            <person name="Barney B.M."/>
        </authorList>
    </citation>
    <scope>NUCLEOTIDE SEQUENCE [LARGE SCALE GENOMIC DNA]</scope>
    <source>
        <strain evidence="3 4">SAG 241.80</strain>
    </source>
</reference>
<feature type="compositionally biased region" description="Low complexity" evidence="1">
    <location>
        <begin position="356"/>
        <end position="367"/>
    </location>
</feature>
<proteinExistence type="predicted"/>
<evidence type="ECO:0000313" key="4">
    <source>
        <dbReference type="Proteomes" id="UP000239649"/>
    </source>
</evidence>
<evidence type="ECO:0000256" key="1">
    <source>
        <dbReference type="SAM" id="MobiDB-lite"/>
    </source>
</evidence>
<keyword evidence="4" id="KW-1185">Reference proteome</keyword>
<name>A0A2P6VSJ4_9CHLO</name>
<dbReference type="InterPro" id="IPR006816">
    <property type="entry name" value="ELMO_dom"/>
</dbReference>
<organism evidence="3 4">
    <name type="scientific">Micractinium conductrix</name>
    <dbReference type="NCBI Taxonomy" id="554055"/>
    <lineage>
        <taxon>Eukaryota</taxon>
        <taxon>Viridiplantae</taxon>
        <taxon>Chlorophyta</taxon>
        <taxon>core chlorophytes</taxon>
        <taxon>Trebouxiophyceae</taxon>
        <taxon>Chlorellales</taxon>
        <taxon>Chlorellaceae</taxon>
        <taxon>Chlorella clade</taxon>
        <taxon>Micractinium</taxon>
    </lineage>
</organism>
<evidence type="ECO:0000313" key="3">
    <source>
        <dbReference type="EMBL" id="PSC77020.1"/>
    </source>
</evidence>
<protein>
    <submittedName>
        <fullName evidence="3">ELMO domain-containing 3</fullName>
    </submittedName>
</protein>